<reference evidence="1 2" key="1">
    <citation type="submission" date="2024-04" db="EMBL/GenBank/DDBJ databases">
        <authorList>
            <person name="Rising A."/>
            <person name="Reimegard J."/>
            <person name="Sonavane S."/>
            <person name="Akerstrom W."/>
            <person name="Nylinder S."/>
            <person name="Hedman E."/>
            <person name="Kallberg Y."/>
        </authorList>
    </citation>
    <scope>NUCLEOTIDE SEQUENCE [LARGE SCALE GENOMIC DNA]</scope>
</reference>
<keyword evidence="2" id="KW-1185">Reference proteome</keyword>
<organism evidence="1 2">
    <name type="scientific">Larinioides sclopetarius</name>
    <dbReference type="NCBI Taxonomy" id="280406"/>
    <lineage>
        <taxon>Eukaryota</taxon>
        <taxon>Metazoa</taxon>
        <taxon>Ecdysozoa</taxon>
        <taxon>Arthropoda</taxon>
        <taxon>Chelicerata</taxon>
        <taxon>Arachnida</taxon>
        <taxon>Araneae</taxon>
        <taxon>Araneomorphae</taxon>
        <taxon>Entelegynae</taxon>
        <taxon>Araneoidea</taxon>
        <taxon>Araneidae</taxon>
        <taxon>Larinioides</taxon>
    </lineage>
</organism>
<proteinExistence type="predicted"/>
<sequence>MAVQVHVFPPGKTAARVTECDTCSGGCVLSIWNKAALFDAVMANVDSRHDKEAAARYFHPLLKNYPSSSWDKQLNPHIISDAEAMCSC</sequence>
<gene>
    <name evidence="1" type="ORF">LARSCL_LOCUS6297</name>
</gene>
<evidence type="ECO:0000313" key="1">
    <source>
        <dbReference type="EMBL" id="CAL1272294.1"/>
    </source>
</evidence>
<accession>A0AAV1ZPK0</accession>
<dbReference type="AlphaFoldDB" id="A0AAV1ZPK0"/>
<dbReference type="EMBL" id="CAXIEN010000059">
    <property type="protein sequence ID" value="CAL1272294.1"/>
    <property type="molecule type" value="Genomic_DNA"/>
</dbReference>
<name>A0AAV1ZPK0_9ARAC</name>
<evidence type="ECO:0000313" key="2">
    <source>
        <dbReference type="Proteomes" id="UP001497382"/>
    </source>
</evidence>
<protein>
    <submittedName>
        <fullName evidence="1">Uncharacterized protein</fullName>
    </submittedName>
</protein>
<dbReference type="Proteomes" id="UP001497382">
    <property type="component" value="Unassembled WGS sequence"/>
</dbReference>
<comment type="caution">
    <text evidence="1">The sequence shown here is derived from an EMBL/GenBank/DDBJ whole genome shotgun (WGS) entry which is preliminary data.</text>
</comment>